<dbReference type="EMBL" id="DWZD01000005">
    <property type="protein sequence ID" value="HJA78026.1"/>
    <property type="molecule type" value="Genomic_DNA"/>
</dbReference>
<reference evidence="1" key="2">
    <citation type="submission" date="2021-04" db="EMBL/GenBank/DDBJ databases">
        <authorList>
            <person name="Gilroy R."/>
        </authorList>
    </citation>
    <scope>NUCLEOTIDE SEQUENCE</scope>
    <source>
        <strain evidence="1">5032</strain>
    </source>
</reference>
<dbReference type="AlphaFoldDB" id="A0A9D2HJS3"/>
<name>A0A9D2HJS3_9BACT</name>
<dbReference type="Proteomes" id="UP000823821">
    <property type="component" value="Unassembled WGS sequence"/>
</dbReference>
<evidence type="ECO:0000313" key="1">
    <source>
        <dbReference type="EMBL" id="HJA78026.1"/>
    </source>
</evidence>
<gene>
    <name evidence="1" type="ORF">H9784_00425</name>
</gene>
<proteinExistence type="predicted"/>
<accession>A0A9D2HJS3</accession>
<protein>
    <submittedName>
        <fullName evidence="1">Uncharacterized protein</fullName>
    </submittedName>
</protein>
<organism evidence="1 2">
    <name type="scientific">Candidatus Desulfovibrio intestinavium</name>
    <dbReference type="NCBI Taxonomy" id="2838534"/>
    <lineage>
        <taxon>Bacteria</taxon>
        <taxon>Pseudomonadati</taxon>
        <taxon>Thermodesulfobacteriota</taxon>
        <taxon>Desulfovibrionia</taxon>
        <taxon>Desulfovibrionales</taxon>
        <taxon>Desulfovibrionaceae</taxon>
        <taxon>Desulfovibrio</taxon>
    </lineage>
</organism>
<sequence>MSQPTIAQLERRLHQLEQALQRQLSHHEQLCGIVLRLQERLIARNDAALAPYNADVLHALERGCQPVPLPCEELPHA</sequence>
<evidence type="ECO:0000313" key="2">
    <source>
        <dbReference type="Proteomes" id="UP000823821"/>
    </source>
</evidence>
<comment type="caution">
    <text evidence="1">The sequence shown here is derived from an EMBL/GenBank/DDBJ whole genome shotgun (WGS) entry which is preliminary data.</text>
</comment>
<reference evidence="1" key="1">
    <citation type="journal article" date="2021" name="PeerJ">
        <title>Extensive microbial diversity within the chicken gut microbiome revealed by metagenomics and culture.</title>
        <authorList>
            <person name="Gilroy R."/>
            <person name="Ravi A."/>
            <person name="Getino M."/>
            <person name="Pursley I."/>
            <person name="Horton D.L."/>
            <person name="Alikhan N.F."/>
            <person name="Baker D."/>
            <person name="Gharbi K."/>
            <person name="Hall N."/>
            <person name="Watson M."/>
            <person name="Adriaenssens E.M."/>
            <person name="Foster-Nyarko E."/>
            <person name="Jarju S."/>
            <person name="Secka A."/>
            <person name="Antonio M."/>
            <person name="Oren A."/>
            <person name="Chaudhuri R.R."/>
            <person name="La Ragione R."/>
            <person name="Hildebrand F."/>
            <person name="Pallen M.J."/>
        </authorList>
    </citation>
    <scope>NUCLEOTIDE SEQUENCE</scope>
    <source>
        <strain evidence="1">5032</strain>
    </source>
</reference>